<proteinExistence type="predicted"/>
<dbReference type="Proteomes" id="UP001143474">
    <property type="component" value="Unassembled WGS sequence"/>
</dbReference>
<comment type="caution">
    <text evidence="1">The sequence shown here is derived from an EMBL/GenBank/DDBJ whole genome shotgun (WGS) entry which is preliminary data.</text>
</comment>
<sequence length="410" mass="44474">MACVEQPIKGPFSLDAPRGDTNRVERTAVVVVHHLAAATRLMDIVPLVEPDRRVQLVYTVPPSSVFADGAHDFLRDTGALVMPWSQATEVRFDLAFAAGHGLLERLRAPVMTFFHGAGPYSYVGRREGDGLSANRAVTGFGLQGLVTHGRVIPTAIMVSHDDHHRLLAAECPDAAPAAIVAGDLCFDRLLASRSRRTAYRNALGAGPGQRVVVVSSHYGAGSLLWDHPDLLSRLAAELPAEEYRIVVVLHPNIWVWHGRKQVRAWFRRHGETDVVLLPPEEGWRGALVGADLMIGDRGSLACYGAALGLPVTLIPHSAEDVVPGSQFALLGEVAPRLDVRAPLAAQLDSVERHWSPADADALRDRLTSVPGDAARLIRQAMYRLLRLPEPTVEARAEAVPLPRPLTAADR</sequence>
<dbReference type="SUPFAM" id="SSF53756">
    <property type="entry name" value="UDP-Glycosyltransferase/glycogen phosphorylase"/>
    <property type="match status" value="1"/>
</dbReference>
<keyword evidence="2" id="KW-1185">Reference proteome</keyword>
<name>A0A9W6I9B4_9ACTN</name>
<organism evidence="1 2">
    <name type="scientific">Streptosporangium carneum</name>
    <dbReference type="NCBI Taxonomy" id="47481"/>
    <lineage>
        <taxon>Bacteria</taxon>
        <taxon>Bacillati</taxon>
        <taxon>Actinomycetota</taxon>
        <taxon>Actinomycetes</taxon>
        <taxon>Streptosporangiales</taxon>
        <taxon>Streptosporangiaceae</taxon>
        <taxon>Streptosporangium</taxon>
    </lineage>
</organism>
<reference evidence="1" key="1">
    <citation type="journal article" date="2014" name="Int. J. Syst. Evol. Microbiol.">
        <title>Complete genome sequence of Corynebacterium casei LMG S-19264T (=DSM 44701T), isolated from a smear-ripened cheese.</title>
        <authorList>
            <consortium name="US DOE Joint Genome Institute (JGI-PGF)"/>
            <person name="Walter F."/>
            <person name="Albersmeier A."/>
            <person name="Kalinowski J."/>
            <person name="Ruckert C."/>
        </authorList>
    </citation>
    <scope>NUCLEOTIDE SEQUENCE</scope>
    <source>
        <strain evidence="1">VKM Ac-2007</strain>
    </source>
</reference>
<dbReference type="RefSeq" id="WP_271222416.1">
    <property type="nucleotide sequence ID" value="NZ_BAAAVD010000018.1"/>
</dbReference>
<dbReference type="AlphaFoldDB" id="A0A9W6I9B4"/>
<accession>A0A9W6I9B4</accession>
<protein>
    <submittedName>
        <fullName evidence="1">Uncharacterized protein</fullName>
    </submittedName>
</protein>
<gene>
    <name evidence="1" type="ORF">GCM10017600_75790</name>
</gene>
<reference evidence="1" key="2">
    <citation type="submission" date="2023-01" db="EMBL/GenBank/DDBJ databases">
        <authorList>
            <person name="Sun Q."/>
            <person name="Evtushenko L."/>
        </authorList>
    </citation>
    <scope>NUCLEOTIDE SEQUENCE</scope>
    <source>
        <strain evidence="1">VKM Ac-2007</strain>
    </source>
</reference>
<evidence type="ECO:0000313" key="1">
    <source>
        <dbReference type="EMBL" id="GLK14167.1"/>
    </source>
</evidence>
<dbReference type="EMBL" id="BSEV01000029">
    <property type="protein sequence ID" value="GLK14167.1"/>
    <property type="molecule type" value="Genomic_DNA"/>
</dbReference>
<evidence type="ECO:0000313" key="2">
    <source>
        <dbReference type="Proteomes" id="UP001143474"/>
    </source>
</evidence>